<reference evidence="1" key="1">
    <citation type="submission" date="2023-07" db="EMBL/GenBank/DDBJ databases">
        <authorList>
            <consortium name="CYATHOMIX"/>
        </authorList>
    </citation>
    <scope>NUCLEOTIDE SEQUENCE</scope>
    <source>
        <strain evidence="1">N/A</strain>
    </source>
</reference>
<evidence type="ECO:0000313" key="2">
    <source>
        <dbReference type="Proteomes" id="UP001176961"/>
    </source>
</evidence>
<sequence length="122" mass="13243">MLVAVKLSHQVTVENSIAVDSTSIEAQPEDVVIGVVGLHHLGYGCACGIVVGNDLFQRYAVSGQQVQLTLELINRHVLRSVEQADVGFGALKILRLRWIYLVGEYASNMPKEVVVKEGVNGD</sequence>
<evidence type="ECO:0000313" key="1">
    <source>
        <dbReference type="EMBL" id="CAJ0601983.1"/>
    </source>
</evidence>
<organism evidence="1 2">
    <name type="scientific">Cylicocyclus nassatus</name>
    <name type="common">Nematode worm</name>
    <dbReference type="NCBI Taxonomy" id="53992"/>
    <lineage>
        <taxon>Eukaryota</taxon>
        <taxon>Metazoa</taxon>
        <taxon>Ecdysozoa</taxon>
        <taxon>Nematoda</taxon>
        <taxon>Chromadorea</taxon>
        <taxon>Rhabditida</taxon>
        <taxon>Rhabditina</taxon>
        <taxon>Rhabditomorpha</taxon>
        <taxon>Strongyloidea</taxon>
        <taxon>Strongylidae</taxon>
        <taxon>Cylicocyclus</taxon>
    </lineage>
</organism>
<protein>
    <submittedName>
        <fullName evidence="1">Uncharacterized protein</fullName>
    </submittedName>
</protein>
<gene>
    <name evidence="1" type="ORF">CYNAS_LOCUS13966</name>
</gene>
<dbReference type="EMBL" id="CATQJL010000305">
    <property type="protein sequence ID" value="CAJ0601983.1"/>
    <property type="molecule type" value="Genomic_DNA"/>
</dbReference>
<accession>A0AA36M8X4</accession>
<proteinExistence type="predicted"/>
<dbReference type="Proteomes" id="UP001176961">
    <property type="component" value="Unassembled WGS sequence"/>
</dbReference>
<comment type="caution">
    <text evidence="1">The sequence shown here is derived from an EMBL/GenBank/DDBJ whole genome shotgun (WGS) entry which is preliminary data.</text>
</comment>
<keyword evidence="2" id="KW-1185">Reference proteome</keyword>
<dbReference type="AlphaFoldDB" id="A0AA36M8X4"/>
<name>A0AA36M8X4_CYLNA</name>